<sequence>MPQMAPLNWMILFIYFLILMLMMNNFLYFYFIYNNLNFKNQIKKKNIFWKW</sequence>
<evidence type="ECO:0000256" key="6">
    <source>
        <dbReference type="ARBA" id="ARBA00022692"/>
    </source>
</evidence>
<accession>A0A0S2MNT0</accession>
<dbReference type="GO" id="GO:0015078">
    <property type="term" value="F:proton transmembrane transporter activity"/>
    <property type="evidence" value="ECO:0007669"/>
    <property type="project" value="InterPro"/>
</dbReference>
<dbReference type="Pfam" id="PF00895">
    <property type="entry name" value="ATP-synt_8"/>
    <property type="match status" value="1"/>
</dbReference>
<dbReference type="InterPro" id="IPR001421">
    <property type="entry name" value="ATP8_metazoa"/>
</dbReference>
<evidence type="ECO:0000256" key="13">
    <source>
        <dbReference type="SAM" id="Phobius"/>
    </source>
</evidence>
<dbReference type="GO" id="GO:0015986">
    <property type="term" value="P:proton motive force-driven ATP synthesis"/>
    <property type="evidence" value="ECO:0007669"/>
    <property type="project" value="InterPro"/>
</dbReference>
<comment type="subcellular location">
    <subcellularLocation>
        <location evidence="1 12">Mitochondrion membrane</location>
        <topology evidence="1 12">Single-pass membrane protein</topology>
    </subcellularLocation>
</comment>
<comment type="similarity">
    <text evidence="2 12">Belongs to the ATPase protein 8 family.</text>
</comment>
<name>A0A0S2MNT0_9CUCU</name>
<feature type="transmembrane region" description="Helical" evidence="13">
    <location>
        <begin position="12"/>
        <end position="33"/>
    </location>
</feature>
<keyword evidence="8 13" id="KW-1133">Transmembrane helix</keyword>
<dbReference type="EMBL" id="JX412748">
    <property type="protein sequence ID" value="ALO76359.1"/>
    <property type="molecule type" value="Genomic_DNA"/>
</dbReference>
<dbReference type="GO" id="GO:0045259">
    <property type="term" value="C:proton-transporting ATP synthase complex"/>
    <property type="evidence" value="ECO:0007669"/>
    <property type="project" value="UniProtKB-KW"/>
</dbReference>
<keyword evidence="7 12" id="KW-0375">Hydrogen ion transport</keyword>
<evidence type="ECO:0000256" key="11">
    <source>
        <dbReference type="ARBA" id="ARBA00023136"/>
    </source>
</evidence>
<evidence type="ECO:0000256" key="3">
    <source>
        <dbReference type="ARBA" id="ARBA00011291"/>
    </source>
</evidence>
<proteinExistence type="inferred from homology"/>
<keyword evidence="9 12" id="KW-0406">Ion transport</keyword>
<evidence type="ECO:0000256" key="8">
    <source>
        <dbReference type="ARBA" id="ARBA00022989"/>
    </source>
</evidence>
<evidence type="ECO:0000256" key="9">
    <source>
        <dbReference type="ARBA" id="ARBA00023065"/>
    </source>
</evidence>
<geneLocation type="mitochondrion" evidence="14"/>
<evidence type="ECO:0000313" key="14">
    <source>
        <dbReference type="EMBL" id="ALO76359.1"/>
    </source>
</evidence>
<comment type="subunit">
    <text evidence="3">F-type ATPases have 2 components, CF(1) - the catalytic core - and CF(0) - the membrane proton channel.</text>
</comment>
<dbReference type="GO" id="GO:0031966">
    <property type="term" value="C:mitochondrial membrane"/>
    <property type="evidence" value="ECO:0007669"/>
    <property type="project" value="UniProtKB-SubCell"/>
</dbReference>
<dbReference type="AlphaFoldDB" id="A0A0S2MNT0"/>
<keyword evidence="11 13" id="KW-0472">Membrane</keyword>
<evidence type="ECO:0000256" key="2">
    <source>
        <dbReference type="ARBA" id="ARBA00008892"/>
    </source>
</evidence>
<reference evidence="14" key="1">
    <citation type="submission" date="2012-06" db="EMBL/GenBank/DDBJ databases">
        <title>Mitogenomics of the Coleoptera under dense taxon sampling.</title>
        <authorList>
            <person name="Timmermans M.J.T.N."/>
            <person name="Lim J."/>
            <person name="Dodsworth S."/>
            <person name="Haran J."/>
            <person name="Ahrens D."/>
            <person name="Bocak L."/>
            <person name="London A."/>
            <person name="Culverwell L."/>
            <person name="Vogler A.P."/>
        </authorList>
    </citation>
    <scope>NUCLEOTIDE SEQUENCE</scope>
</reference>
<evidence type="ECO:0000256" key="4">
    <source>
        <dbReference type="ARBA" id="ARBA00022448"/>
    </source>
</evidence>
<keyword evidence="5 12" id="KW-0138">CF(0)</keyword>
<gene>
    <name evidence="14" type="primary">atp8</name>
</gene>
<keyword evidence="10 12" id="KW-0496">Mitochondrion</keyword>
<evidence type="ECO:0000256" key="12">
    <source>
        <dbReference type="RuleBase" id="RU003661"/>
    </source>
</evidence>
<evidence type="ECO:0000256" key="1">
    <source>
        <dbReference type="ARBA" id="ARBA00004304"/>
    </source>
</evidence>
<keyword evidence="4 12" id="KW-0813">Transport</keyword>
<evidence type="ECO:0000256" key="10">
    <source>
        <dbReference type="ARBA" id="ARBA00023128"/>
    </source>
</evidence>
<evidence type="ECO:0000256" key="5">
    <source>
        <dbReference type="ARBA" id="ARBA00022547"/>
    </source>
</evidence>
<protein>
    <recommendedName>
        <fullName evidence="12">ATP synthase complex subunit 8</fullName>
    </recommendedName>
</protein>
<organism evidence="14">
    <name type="scientific">Discolomatinae sp. GENSP01</name>
    <dbReference type="NCBI Taxonomy" id="1205622"/>
    <lineage>
        <taxon>Eukaryota</taxon>
        <taxon>Metazoa</taxon>
        <taxon>Ecdysozoa</taxon>
        <taxon>Arthropoda</taxon>
        <taxon>Hexapoda</taxon>
        <taxon>Insecta</taxon>
        <taxon>Pterygota</taxon>
        <taxon>Neoptera</taxon>
        <taxon>Endopterygota</taxon>
        <taxon>Coleoptera</taxon>
        <taxon>Polyphaga</taxon>
        <taxon>Cucujiformia</taxon>
        <taxon>Coccinelloidea</taxon>
        <taxon>Discolomatidae</taxon>
    </lineage>
</organism>
<keyword evidence="6 12" id="KW-0812">Transmembrane</keyword>
<evidence type="ECO:0000256" key="7">
    <source>
        <dbReference type="ARBA" id="ARBA00022781"/>
    </source>
</evidence>